<dbReference type="InterPro" id="IPR001387">
    <property type="entry name" value="Cro/C1-type_HTH"/>
</dbReference>
<dbReference type="OrthoDB" id="9803379at2"/>
<gene>
    <name evidence="2" type="ORF">CAter282_4325</name>
</gene>
<keyword evidence="2" id="KW-0238">DNA-binding</keyword>
<dbReference type="SUPFAM" id="SSF47413">
    <property type="entry name" value="lambda repressor-like DNA-binding domains"/>
    <property type="match status" value="1"/>
</dbReference>
<proteinExistence type="predicted"/>
<sequence length="71" mass="8233">MLVEARMSSGLLQADLADKLRKTQSFVSKYERGERRLDFPEFITIADALGLDVFAFIEKYRLRIAKDHPMI</sequence>
<dbReference type="GO" id="GO:0003677">
    <property type="term" value="F:DNA binding"/>
    <property type="evidence" value="ECO:0007669"/>
    <property type="project" value="UniProtKB-KW"/>
</dbReference>
<evidence type="ECO:0000259" key="1">
    <source>
        <dbReference type="PROSITE" id="PS50943"/>
    </source>
</evidence>
<dbReference type="Proteomes" id="UP000071778">
    <property type="component" value="Chromosome"/>
</dbReference>
<dbReference type="InterPro" id="IPR010982">
    <property type="entry name" value="Lambda_DNA-bd_dom_sf"/>
</dbReference>
<dbReference type="EMBL" id="CP013235">
    <property type="protein sequence ID" value="AMP11985.1"/>
    <property type="molecule type" value="Genomic_DNA"/>
</dbReference>
<dbReference type="AlphaFoldDB" id="A0A127PW73"/>
<dbReference type="SMART" id="SM00530">
    <property type="entry name" value="HTH_XRE"/>
    <property type="match status" value="1"/>
</dbReference>
<dbReference type="Gene3D" id="1.10.260.40">
    <property type="entry name" value="lambda repressor-like DNA-binding domains"/>
    <property type="match status" value="1"/>
</dbReference>
<keyword evidence="3" id="KW-1185">Reference proteome</keyword>
<dbReference type="PROSITE" id="PS50943">
    <property type="entry name" value="HTH_CROC1"/>
    <property type="match status" value="1"/>
</dbReference>
<accession>A0A127PW73</accession>
<protein>
    <submittedName>
        <fullName evidence="2">DNA-binding protein</fullName>
    </submittedName>
</protein>
<evidence type="ECO:0000313" key="2">
    <source>
        <dbReference type="EMBL" id="AMP11985.1"/>
    </source>
</evidence>
<dbReference type="PATRIC" id="fig|279058.17.peg.4658"/>
<dbReference type="CDD" id="cd00093">
    <property type="entry name" value="HTH_XRE"/>
    <property type="match status" value="1"/>
</dbReference>
<feature type="domain" description="HTH cro/C1-type" evidence="1">
    <location>
        <begin position="2"/>
        <end position="56"/>
    </location>
</feature>
<evidence type="ECO:0000313" key="3">
    <source>
        <dbReference type="Proteomes" id="UP000071778"/>
    </source>
</evidence>
<reference evidence="2 3" key="1">
    <citation type="submission" date="2015-11" db="EMBL/GenBank/DDBJ databases">
        <title>Exploring the genomic traits of fungus-feeding bacterial genus Collimonas.</title>
        <authorList>
            <person name="Song C."/>
            <person name="Schmidt R."/>
            <person name="de Jager V."/>
            <person name="Krzyzanowska D."/>
            <person name="Jongedijk E."/>
            <person name="Cankar K."/>
            <person name="Beekwilder J."/>
            <person name="van Veen A."/>
            <person name="de Boer W."/>
            <person name="van Veen J.A."/>
            <person name="Garbeva P."/>
        </authorList>
    </citation>
    <scope>NUCLEOTIDE SEQUENCE [LARGE SCALE GENOMIC DNA]</scope>
    <source>
        <strain evidence="2 3">Ter282</strain>
    </source>
</reference>
<name>A0A127PW73_9BURK</name>
<dbReference type="Pfam" id="PF01381">
    <property type="entry name" value="HTH_3"/>
    <property type="match status" value="1"/>
</dbReference>
<organism evidence="2 3">
    <name type="scientific">Collimonas arenae</name>
    <dbReference type="NCBI Taxonomy" id="279058"/>
    <lineage>
        <taxon>Bacteria</taxon>
        <taxon>Pseudomonadati</taxon>
        <taxon>Pseudomonadota</taxon>
        <taxon>Betaproteobacteria</taxon>
        <taxon>Burkholderiales</taxon>
        <taxon>Oxalobacteraceae</taxon>
        <taxon>Collimonas</taxon>
    </lineage>
</organism>